<accession>A0A1X1PKG7</accession>
<dbReference type="Gene3D" id="3.50.50.60">
    <property type="entry name" value="FAD/NAD(P)-binding domain"/>
    <property type="match status" value="1"/>
</dbReference>
<dbReference type="InterPro" id="IPR036188">
    <property type="entry name" value="FAD/NAD-bd_sf"/>
</dbReference>
<name>A0A1X1PKG7_9BURK</name>
<reference evidence="4 7" key="2">
    <citation type="submission" date="2020-04" db="EMBL/GenBank/DDBJ databases">
        <authorList>
            <person name="De Canck E."/>
        </authorList>
    </citation>
    <scope>NUCLEOTIDE SEQUENCE [LARGE SCALE GENOMIC DNA]</scope>
    <source>
        <strain evidence="4 7">LMG 29660</strain>
    </source>
</reference>
<dbReference type="PRINTS" id="PR00420">
    <property type="entry name" value="RNGMNOXGNASE"/>
</dbReference>
<dbReference type="SUPFAM" id="SSF51905">
    <property type="entry name" value="FAD/NAD(P)-binding domain"/>
    <property type="match status" value="1"/>
</dbReference>
<evidence type="ECO:0000256" key="1">
    <source>
        <dbReference type="ARBA" id="ARBA00023002"/>
    </source>
</evidence>
<dbReference type="InterPro" id="IPR050493">
    <property type="entry name" value="FAD-dep_Monooxygenase_BioMet"/>
</dbReference>
<protein>
    <submittedName>
        <fullName evidence="4">3-hydroxybenzoate 6-hydroxylase 1</fullName>
        <ecNumber evidence="4">1.14.13.24</ecNumber>
    </submittedName>
    <submittedName>
        <fullName evidence="5">Monooxygenase</fullName>
    </submittedName>
</protein>
<evidence type="ECO:0000256" key="2">
    <source>
        <dbReference type="ARBA" id="ARBA00023033"/>
    </source>
</evidence>
<dbReference type="Pfam" id="PF01494">
    <property type="entry name" value="FAD_binding_3"/>
    <property type="match status" value="1"/>
</dbReference>
<evidence type="ECO:0000313" key="4">
    <source>
        <dbReference type="EMBL" id="CAB3764767.1"/>
    </source>
</evidence>
<dbReference type="InterPro" id="IPR002938">
    <property type="entry name" value="FAD-bd"/>
</dbReference>
<dbReference type="OrthoDB" id="9147239at2"/>
<dbReference type="EMBL" id="CADIKG010000015">
    <property type="protein sequence ID" value="CAB3764767.1"/>
    <property type="molecule type" value="Genomic_DNA"/>
</dbReference>
<feature type="domain" description="FAD-binding" evidence="3">
    <location>
        <begin position="5"/>
        <end position="335"/>
    </location>
</feature>
<evidence type="ECO:0000259" key="3">
    <source>
        <dbReference type="Pfam" id="PF01494"/>
    </source>
</evidence>
<dbReference type="EC" id="1.14.13.24" evidence="4"/>
<sequence>MKVKRVLIVGTGIGGATAAVTLARQGFDVHCIDIKPERPTAGAGICLLHNTMRALETLGLADACRESGMAFAVFREFDASGELQHVHPAPPSCGIRRPELARILETAAEDSGAVLEKGVTVQDLTDRGDRIDVQFSDGRLASYDLVIAADGVYSGLRKRVFGADYEPRFAGQSVWRFNAPRPEQADGFCLYRTPTGKVLGIFPTSRENCYMFYLESSRDPLRIAPEQSHVLIRERLAEFDAPAIRDALDLITESSQVIFRPLDITLVPTPWHRGRVVLLGDAAHAPTPQMTSGAGMAVEDAVVLAEYLAGSASAEEALAGYDQRRFERVKRIYDASLQLCLNEQEDSIGNKDRSAALLLETYRYLGQPI</sequence>
<keyword evidence="2 5" id="KW-0503">Monooxygenase</keyword>
<dbReference type="GO" id="GO:0018669">
    <property type="term" value="F:3-hydroxybenzoate 6-monooxygenase activity"/>
    <property type="evidence" value="ECO:0007669"/>
    <property type="project" value="UniProtKB-EC"/>
</dbReference>
<proteinExistence type="predicted"/>
<dbReference type="PANTHER" id="PTHR13789:SF309">
    <property type="entry name" value="PUTATIVE (AFU_ORTHOLOGUE AFUA_6G14510)-RELATED"/>
    <property type="match status" value="1"/>
</dbReference>
<reference evidence="5 6" key="1">
    <citation type="submission" date="2017-04" db="EMBL/GenBank/DDBJ databases">
        <title>Burkholderia puraquae sp. nov., a novel Burkholderia cepacia complex species from hospital setting samples.</title>
        <authorList>
            <person name="Martina P."/>
            <person name="Leguizamon M."/>
            <person name="Prieto C."/>
            <person name="Sousa S."/>
            <person name="Montanaro P."/>
            <person name="Draghi W."/>
            <person name="Staembler M."/>
            <person name="Bettiol M."/>
            <person name="Figoli C."/>
            <person name="Palau J."/>
            <person name="Alvarez F."/>
            <person name="Benetti S."/>
            <person name="Anchat E."/>
            <person name="Vescina C."/>
            <person name="Ferreras J."/>
            <person name="Lasch P."/>
            <person name="Lagares A."/>
            <person name="Zorreguieta A."/>
            <person name="Yantorno O."/>
            <person name="Bosch A."/>
        </authorList>
    </citation>
    <scope>NUCLEOTIDE SEQUENCE [LARGE SCALE GENOMIC DNA]</scope>
    <source>
        <strain evidence="5 6">CAMPA 1040</strain>
    </source>
</reference>
<dbReference type="AlphaFoldDB" id="A0A1X1PKG7"/>
<dbReference type="PANTHER" id="PTHR13789">
    <property type="entry name" value="MONOOXYGENASE"/>
    <property type="match status" value="1"/>
</dbReference>
<gene>
    <name evidence="4" type="primary">xlnD</name>
    <name evidence="5" type="ORF">B7G54_07055</name>
    <name evidence="4" type="ORF">LMG29660_05078</name>
</gene>
<dbReference type="Proteomes" id="UP000494135">
    <property type="component" value="Unassembled WGS sequence"/>
</dbReference>
<organism evidence="5 6">
    <name type="scientific">Burkholderia puraquae</name>
    <dbReference type="NCBI Taxonomy" id="1904757"/>
    <lineage>
        <taxon>Bacteria</taxon>
        <taxon>Pseudomonadati</taxon>
        <taxon>Pseudomonadota</taxon>
        <taxon>Betaproteobacteria</taxon>
        <taxon>Burkholderiales</taxon>
        <taxon>Burkholderiaceae</taxon>
        <taxon>Burkholderia</taxon>
        <taxon>Burkholderia cepacia complex</taxon>
    </lineage>
</organism>
<dbReference type="Proteomes" id="UP000193146">
    <property type="component" value="Unassembled WGS sequence"/>
</dbReference>
<evidence type="ECO:0000313" key="7">
    <source>
        <dbReference type="Proteomes" id="UP000494135"/>
    </source>
</evidence>
<evidence type="ECO:0000313" key="6">
    <source>
        <dbReference type="Proteomes" id="UP000193146"/>
    </source>
</evidence>
<dbReference type="EMBL" id="NBYX01000003">
    <property type="protein sequence ID" value="ORT87295.1"/>
    <property type="molecule type" value="Genomic_DNA"/>
</dbReference>
<keyword evidence="1 4" id="KW-0560">Oxidoreductase</keyword>
<evidence type="ECO:0000313" key="5">
    <source>
        <dbReference type="EMBL" id="ORT87295.1"/>
    </source>
</evidence>
<dbReference type="GO" id="GO:0071949">
    <property type="term" value="F:FAD binding"/>
    <property type="evidence" value="ECO:0007669"/>
    <property type="project" value="InterPro"/>
</dbReference>
<dbReference type="RefSeq" id="WP_085038457.1">
    <property type="nucleotide sequence ID" value="NZ_CADIKG010000015.1"/>
</dbReference>
<keyword evidence="6" id="KW-1185">Reference proteome</keyword>
<dbReference type="NCBIfam" id="NF005313">
    <property type="entry name" value="PRK06847.1"/>
    <property type="match status" value="1"/>
</dbReference>